<evidence type="ECO:0000256" key="1">
    <source>
        <dbReference type="SAM" id="MobiDB-lite"/>
    </source>
</evidence>
<protein>
    <submittedName>
        <fullName evidence="2">LOC100364769 protein</fullName>
    </submittedName>
</protein>
<gene>
    <name evidence="2" type="primary">LOC100364769</name>
    <name evidence="2" type="ORF">PHOROB_LOCUS10221</name>
</gene>
<organism evidence="2 3">
    <name type="scientific">Phodopus roborovskii</name>
    <name type="common">Roborovski's desert hamster</name>
    <name type="synonym">Cricetulus roborovskii</name>
    <dbReference type="NCBI Taxonomy" id="109678"/>
    <lineage>
        <taxon>Eukaryota</taxon>
        <taxon>Metazoa</taxon>
        <taxon>Chordata</taxon>
        <taxon>Craniata</taxon>
        <taxon>Vertebrata</taxon>
        <taxon>Euteleostomi</taxon>
        <taxon>Mammalia</taxon>
        <taxon>Eutheria</taxon>
        <taxon>Euarchontoglires</taxon>
        <taxon>Glires</taxon>
        <taxon>Rodentia</taxon>
        <taxon>Myomorpha</taxon>
        <taxon>Muroidea</taxon>
        <taxon>Cricetidae</taxon>
        <taxon>Cricetinae</taxon>
        <taxon>Phodopus</taxon>
    </lineage>
</organism>
<name>A0AAU9ZN20_PHORO</name>
<dbReference type="AlphaFoldDB" id="A0AAU9ZN20"/>
<feature type="region of interest" description="Disordered" evidence="1">
    <location>
        <begin position="1"/>
        <end position="22"/>
    </location>
</feature>
<sequence>MKQDVPLSCAGKNMKRNNRMPNVSGKLSIGAADKRRHLRTGFSRFWVSTAMMGGARSCLDLAAQLGTTIHMERGGSWVHGQPELHSKALFLLYHQRWQMWVPKPQGAKAKPKHIHQNNLISTTKLTWKFFLLTGKILHCTNNAEKNKTPKRFNHRRRLRTDKHQRYGPKHLPGMCTVSSWEGPPGSLTYGAGNLVTSGKKQLDWLFNAWTEVPARRRGTLASAEDRARRVAGVNVPDVRRVSASAAPVKSQVKNSGRWAQFSVLLFSPVAVNPARVDVTRTPTLRPKTSADSSESVYSGASCLAPLNLKILVCKAELGGLSKCLRPGFLRLVFKSAGCFCKGLGLIPNTHMAAHKHLLLQFLGVRYPLLASKDTVNTDVCKIK</sequence>
<comment type="caution">
    <text evidence="2">The sequence shown here is derived from an EMBL/GenBank/DDBJ whole genome shotgun (WGS) entry which is preliminary data.</text>
</comment>
<evidence type="ECO:0000313" key="3">
    <source>
        <dbReference type="Proteomes" id="UP001152836"/>
    </source>
</evidence>
<dbReference type="EMBL" id="CALSGD010001464">
    <property type="protein sequence ID" value="CAH6793423.1"/>
    <property type="molecule type" value="Genomic_DNA"/>
</dbReference>
<evidence type="ECO:0000313" key="2">
    <source>
        <dbReference type="EMBL" id="CAH6793423.1"/>
    </source>
</evidence>
<reference evidence="2" key="1">
    <citation type="submission" date="2022-06" db="EMBL/GenBank/DDBJ databases">
        <authorList>
            <person name="Andreotti S."/>
            <person name="Wyler E."/>
        </authorList>
    </citation>
    <scope>NUCLEOTIDE SEQUENCE</scope>
</reference>
<accession>A0AAU9ZN20</accession>
<proteinExistence type="predicted"/>
<keyword evidence="3" id="KW-1185">Reference proteome</keyword>
<dbReference type="Proteomes" id="UP001152836">
    <property type="component" value="Unassembled WGS sequence"/>
</dbReference>